<comment type="caution">
    <text evidence="11">The sequence shown here is derived from an EMBL/GenBank/DDBJ whole genome shotgun (WGS) entry which is preliminary data.</text>
</comment>
<keyword evidence="5 7" id="KW-0132">Cell division</keyword>
<keyword evidence="4 5" id="KW-0717">Septation</keyword>
<dbReference type="InterPro" id="IPR003008">
    <property type="entry name" value="Tubulin_FtsZ_GTPase"/>
</dbReference>
<dbReference type="Gene3D" id="3.40.50.1440">
    <property type="entry name" value="Tubulin/FtsZ, GTPase domain"/>
    <property type="match status" value="1"/>
</dbReference>
<dbReference type="FunFam" id="3.40.50.1440:FF:000001">
    <property type="entry name" value="Cell division protein FtsZ"/>
    <property type="match status" value="1"/>
</dbReference>
<dbReference type="InterPro" id="IPR018316">
    <property type="entry name" value="Tubulin/FtsZ_2-layer-sand-dom"/>
</dbReference>
<evidence type="ECO:0000256" key="4">
    <source>
        <dbReference type="ARBA" id="ARBA00023210"/>
    </source>
</evidence>
<dbReference type="OrthoDB" id="9813375at2"/>
<evidence type="ECO:0000256" key="7">
    <source>
        <dbReference type="RuleBase" id="RU000631"/>
    </source>
</evidence>
<dbReference type="GO" id="GO:0005737">
    <property type="term" value="C:cytoplasm"/>
    <property type="evidence" value="ECO:0007669"/>
    <property type="project" value="UniProtKB-SubCell"/>
</dbReference>
<keyword evidence="2 5" id="KW-0547">Nucleotide-binding</keyword>
<accession>A0A133Y7S0</accession>
<dbReference type="PANTHER" id="PTHR30314:SF3">
    <property type="entry name" value="MITOCHONDRIAL DIVISION PROTEIN FSZA"/>
    <property type="match status" value="1"/>
</dbReference>
<dbReference type="SMART" id="SM00865">
    <property type="entry name" value="Tubulin_C"/>
    <property type="match status" value="1"/>
</dbReference>
<dbReference type="InterPro" id="IPR000158">
    <property type="entry name" value="Cell_div_FtsZ"/>
</dbReference>
<dbReference type="Pfam" id="PF00091">
    <property type="entry name" value="Tubulin"/>
    <property type="match status" value="1"/>
</dbReference>
<comment type="subcellular location">
    <subcellularLocation>
        <location evidence="5">Cytoplasm</location>
    </subcellularLocation>
    <text evidence="5">Assembles at midcell at the inner surface of the cytoplasmic membrane.</text>
</comment>
<dbReference type="Gene3D" id="3.30.1330.20">
    <property type="entry name" value="Tubulin/FtsZ, C-terminal domain"/>
    <property type="match status" value="1"/>
</dbReference>
<feature type="compositionally biased region" description="Polar residues" evidence="8">
    <location>
        <begin position="403"/>
        <end position="420"/>
    </location>
</feature>
<dbReference type="Proteomes" id="UP000070080">
    <property type="component" value="Unassembled WGS sequence"/>
</dbReference>
<dbReference type="InterPro" id="IPR020805">
    <property type="entry name" value="Cell_div_FtsZ_CS"/>
</dbReference>
<feature type="domain" description="Tubulin/FtsZ 2-layer sandwich" evidence="10">
    <location>
        <begin position="206"/>
        <end position="322"/>
    </location>
</feature>
<keyword evidence="12" id="KW-1185">Reference proteome</keyword>
<dbReference type="PATRIC" id="fig|1497955.3.peg.1265"/>
<dbReference type="PRINTS" id="PR00423">
    <property type="entry name" value="CELLDVISFTSZ"/>
</dbReference>
<dbReference type="InterPro" id="IPR008280">
    <property type="entry name" value="Tub_FtsZ_C"/>
</dbReference>
<dbReference type="HAMAP" id="MF_00909">
    <property type="entry name" value="FtsZ"/>
    <property type="match status" value="1"/>
</dbReference>
<dbReference type="GO" id="GO:0032153">
    <property type="term" value="C:cell division site"/>
    <property type="evidence" value="ECO:0007669"/>
    <property type="project" value="UniProtKB-UniRule"/>
</dbReference>
<dbReference type="CDD" id="cd02201">
    <property type="entry name" value="FtsZ_type1"/>
    <property type="match status" value="1"/>
</dbReference>
<dbReference type="GO" id="GO:0051258">
    <property type="term" value="P:protein polymerization"/>
    <property type="evidence" value="ECO:0007669"/>
    <property type="project" value="UniProtKB-UniRule"/>
</dbReference>
<feature type="compositionally biased region" description="Basic and acidic residues" evidence="8">
    <location>
        <begin position="317"/>
        <end position="326"/>
    </location>
</feature>
<feature type="binding site" evidence="5">
    <location>
        <position position="142"/>
    </location>
    <ligand>
        <name>GTP</name>
        <dbReference type="ChEBI" id="CHEBI:37565"/>
    </ligand>
</feature>
<dbReference type="PROSITE" id="PS01134">
    <property type="entry name" value="FTSZ_1"/>
    <property type="match status" value="1"/>
</dbReference>
<dbReference type="SUPFAM" id="SSF55307">
    <property type="entry name" value="Tubulin C-terminal domain-like"/>
    <property type="match status" value="1"/>
</dbReference>
<keyword evidence="5 7" id="KW-0131">Cell cycle</keyword>
<dbReference type="GO" id="GO:0005525">
    <property type="term" value="F:GTP binding"/>
    <property type="evidence" value="ECO:0007669"/>
    <property type="project" value="UniProtKB-UniRule"/>
</dbReference>
<sequence length="442" mass="47162">MNIAMEKSNYASIKVVGVGGGGCNALTRMLIEPAEGVEYIAINTDAQALDVTEANEKIVIGDKVTRGLGAGADPQIGAKAADESREEIADKIEGADMLFITAGMGGGTGTGAAPVIAQIAHDMGILTVGVVTRPFRFEGAKRMMNAEAGIRELEQYVDALIVVPNDKLLEISQEDTTLVDAFKMADEVLEFGVLGISDLVTVNGLINLDMADVKRIMTNVGICHLGIGKAEGENRVDEAINFAMNSPLLETSIDGARKILINFTGSDMKLKEINKAASLVRDAASPEAEIIMGAVNDESMGDQIAVTLIATGFTDENRNRNKDTNGRDLSFAKSQTSPKAQPVAKVAPAMPDFLNNSMSQRESQPTTSRFAQGKMASLNNSFANPQTSAFASNRNAYVAPKQPNMQKPSFMNGNASSTPKAKTEKSTKILPWFYSEDEDVNE</sequence>
<keyword evidence="3 5" id="KW-0342">GTP-binding</keyword>
<gene>
    <name evidence="5" type="primary">ftsZ</name>
    <name evidence="11" type="ORF">HMPREF1872_01298</name>
</gene>
<dbReference type="AlphaFoldDB" id="A0A133Y7S0"/>
<evidence type="ECO:0000256" key="1">
    <source>
        <dbReference type="ARBA" id="ARBA00009690"/>
    </source>
</evidence>
<feature type="binding site" evidence="5">
    <location>
        <begin position="20"/>
        <end position="24"/>
    </location>
    <ligand>
        <name>GTP</name>
        <dbReference type="ChEBI" id="CHEBI:37565"/>
    </ligand>
</feature>
<evidence type="ECO:0000256" key="6">
    <source>
        <dbReference type="NCBIfam" id="TIGR00065"/>
    </source>
</evidence>
<dbReference type="GO" id="GO:0043093">
    <property type="term" value="P:FtsZ-dependent cytokinesis"/>
    <property type="evidence" value="ECO:0007669"/>
    <property type="project" value="UniProtKB-UniRule"/>
</dbReference>
<evidence type="ECO:0000256" key="2">
    <source>
        <dbReference type="ARBA" id="ARBA00022741"/>
    </source>
</evidence>
<dbReference type="STRING" id="1497955.HMPREF1872_01298"/>
<feature type="binding site" evidence="5">
    <location>
        <position position="186"/>
    </location>
    <ligand>
        <name>GTP</name>
        <dbReference type="ChEBI" id="CHEBI:37565"/>
    </ligand>
</feature>
<evidence type="ECO:0000256" key="5">
    <source>
        <dbReference type="HAMAP-Rule" id="MF_00909"/>
    </source>
</evidence>
<feature type="binding site" evidence="5">
    <location>
        <begin position="107"/>
        <end position="109"/>
    </location>
    <ligand>
        <name>GTP</name>
        <dbReference type="ChEBI" id="CHEBI:37565"/>
    </ligand>
</feature>
<dbReference type="PANTHER" id="PTHR30314">
    <property type="entry name" value="CELL DIVISION PROTEIN FTSZ-RELATED"/>
    <property type="match status" value="1"/>
</dbReference>
<dbReference type="PROSITE" id="PS01135">
    <property type="entry name" value="FTSZ_2"/>
    <property type="match status" value="1"/>
</dbReference>
<dbReference type="NCBIfam" id="TIGR00065">
    <property type="entry name" value="ftsZ"/>
    <property type="match status" value="1"/>
</dbReference>
<proteinExistence type="inferred from homology"/>
<evidence type="ECO:0000313" key="12">
    <source>
        <dbReference type="Proteomes" id="UP000070080"/>
    </source>
</evidence>
<feature type="binding site" evidence="5">
    <location>
        <position position="138"/>
    </location>
    <ligand>
        <name>GTP</name>
        <dbReference type="ChEBI" id="CHEBI:37565"/>
    </ligand>
</feature>
<dbReference type="InterPro" id="IPR045061">
    <property type="entry name" value="FtsZ/CetZ"/>
</dbReference>
<dbReference type="InterPro" id="IPR037103">
    <property type="entry name" value="Tubulin/FtsZ-like_C"/>
</dbReference>
<comment type="function">
    <text evidence="5 7">Essential cell division protein that forms a contractile ring structure (Z ring) at the future cell division site. The regulation of the ring assembly controls the timing and the location of cell division. One of the functions of the FtsZ ring is to recruit other cell division proteins to the septum to produce a new cell wall between the dividing cells. Binds GTP and shows GTPase activity.</text>
</comment>
<dbReference type="GO" id="GO:0000917">
    <property type="term" value="P:division septum assembly"/>
    <property type="evidence" value="ECO:0007669"/>
    <property type="project" value="UniProtKB-KW"/>
</dbReference>
<dbReference type="InterPro" id="IPR024757">
    <property type="entry name" value="FtsZ_C"/>
</dbReference>
<dbReference type="SUPFAM" id="SSF52490">
    <property type="entry name" value="Tubulin nucleotide-binding domain-like"/>
    <property type="match status" value="1"/>
</dbReference>
<feature type="region of interest" description="Disordered" evidence="8">
    <location>
        <begin position="317"/>
        <end position="344"/>
    </location>
</feature>
<dbReference type="EMBL" id="LSCV01000042">
    <property type="protein sequence ID" value="KXB39266.1"/>
    <property type="molecule type" value="Genomic_DNA"/>
</dbReference>
<evidence type="ECO:0000256" key="3">
    <source>
        <dbReference type="ARBA" id="ARBA00023134"/>
    </source>
</evidence>
<feature type="domain" description="Tubulin/FtsZ GTPase" evidence="9">
    <location>
        <begin position="12"/>
        <end position="204"/>
    </location>
</feature>
<organism evidence="11 12">
    <name type="scientific">Amygdalobacter nucleatus</name>
    <dbReference type="NCBI Taxonomy" id="3029274"/>
    <lineage>
        <taxon>Bacteria</taxon>
        <taxon>Bacillati</taxon>
        <taxon>Bacillota</taxon>
        <taxon>Clostridia</taxon>
        <taxon>Eubacteriales</taxon>
        <taxon>Oscillospiraceae</taxon>
        <taxon>Amygdalobacter</taxon>
    </lineage>
</organism>
<evidence type="ECO:0000313" key="11">
    <source>
        <dbReference type="EMBL" id="KXB39266.1"/>
    </source>
</evidence>
<keyword evidence="5" id="KW-0963">Cytoplasm</keyword>
<dbReference type="GO" id="GO:0003924">
    <property type="term" value="F:GTPase activity"/>
    <property type="evidence" value="ECO:0007669"/>
    <property type="project" value="UniProtKB-UniRule"/>
</dbReference>
<comment type="subunit">
    <text evidence="5">Homodimer. Polymerizes to form a dynamic ring structure in a strictly GTP-dependent manner. Interacts directly with several other division proteins.</text>
</comment>
<feature type="region of interest" description="Disordered" evidence="8">
    <location>
        <begin position="400"/>
        <end position="428"/>
    </location>
</feature>
<name>A0A133Y7S0_9FIRM</name>
<protein>
    <recommendedName>
        <fullName evidence="5 6">Cell division protein FtsZ</fullName>
    </recommendedName>
</protein>
<reference evidence="12" key="1">
    <citation type="submission" date="2016-01" db="EMBL/GenBank/DDBJ databases">
        <authorList>
            <person name="Mitreva M."/>
            <person name="Pepin K.H."/>
            <person name="Mihindukulasuriya K.A."/>
            <person name="Fulton R."/>
            <person name="Fronick C."/>
            <person name="O'Laughlin M."/>
            <person name="Miner T."/>
            <person name="Herter B."/>
            <person name="Rosa B.A."/>
            <person name="Cordes M."/>
            <person name="Tomlinson C."/>
            <person name="Wollam A."/>
            <person name="Palsikar V.B."/>
            <person name="Mardis E.R."/>
            <person name="Wilson R.K."/>
        </authorList>
    </citation>
    <scope>NUCLEOTIDE SEQUENCE [LARGE SCALE GENOMIC DNA]</scope>
    <source>
        <strain evidence="12">KA00274</strain>
    </source>
</reference>
<comment type="similarity">
    <text evidence="1 5 7">Belongs to the FtsZ family.</text>
</comment>
<dbReference type="InterPro" id="IPR036525">
    <property type="entry name" value="Tubulin/FtsZ_GTPase_sf"/>
</dbReference>
<evidence type="ECO:0000259" key="10">
    <source>
        <dbReference type="SMART" id="SM00865"/>
    </source>
</evidence>
<dbReference type="Pfam" id="PF12327">
    <property type="entry name" value="FtsZ_C"/>
    <property type="match status" value="1"/>
</dbReference>
<dbReference type="SMART" id="SM00864">
    <property type="entry name" value="Tubulin"/>
    <property type="match status" value="1"/>
</dbReference>
<evidence type="ECO:0000256" key="8">
    <source>
        <dbReference type="SAM" id="MobiDB-lite"/>
    </source>
</evidence>
<evidence type="ECO:0000259" key="9">
    <source>
        <dbReference type="SMART" id="SM00864"/>
    </source>
</evidence>